<accession>A0ABP6BLS2</accession>
<evidence type="ECO:0000313" key="3">
    <source>
        <dbReference type="Proteomes" id="UP001501509"/>
    </source>
</evidence>
<feature type="region of interest" description="Disordered" evidence="1">
    <location>
        <begin position="1"/>
        <end position="20"/>
    </location>
</feature>
<evidence type="ECO:0000256" key="1">
    <source>
        <dbReference type="SAM" id="MobiDB-lite"/>
    </source>
</evidence>
<comment type="caution">
    <text evidence="2">The sequence shown here is derived from an EMBL/GenBank/DDBJ whole genome shotgun (WGS) entry which is preliminary data.</text>
</comment>
<evidence type="ECO:0000313" key="2">
    <source>
        <dbReference type="EMBL" id="GAA2576863.1"/>
    </source>
</evidence>
<sequence length="61" mass="6900">MAVWRSVQAGGDTKKSRHTLALPQLAVEQQADQTQIRHRAGELFRDQGLDRIFQPDRNEAG</sequence>
<gene>
    <name evidence="2" type="ORF">GCM10010411_06730</name>
</gene>
<dbReference type="Proteomes" id="UP001501509">
    <property type="component" value="Unassembled WGS sequence"/>
</dbReference>
<dbReference type="EMBL" id="BAAATD010000001">
    <property type="protein sequence ID" value="GAA2576863.1"/>
    <property type="molecule type" value="Genomic_DNA"/>
</dbReference>
<name>A0ABP6BLS2_9ACTN</name>
<proteinExistence type="predicted"/>
<dbReference type="RefSeq" id="WP_344537530.1">
    <property type="nucleotide sequence ID" value="NZ_BAAATD010000001.1"/>
</dbReference>
<organism evidence="2 3">
    <name type="scientific">Actinomadura fulvescens</name>
    <dbReference type="NCBI Taxonomy" id="46160"/>
    <lineage>
        <taxon>Bacteria</taxon>
        <taxon>Bacillati</taxon>
        <taxon>Actinomycetota</taxon>
        <taxon>Actinomycetes</taxon>
        <taxon>Streptosporangiales</taxon>
        <taxon>Thermomonosporaceae</taxon>
        <taxon>Actinomadura</taxon>
    </lineage>
</organism>
<keyword evidence="3" id="KW-1185">Reference proteome</keyword>
<reference evidence="3" key="1">
    <citation type="journal article" date="2019" name="Int. J. Syst. Evol. Microbiol.">
        <title>The Global Catalogue of Microorganisms (GCM) 10K type strain sequencing project: providing services to taxonomists for standard genome sequencing and annotation.</title>
        <authorList>
            <consortium name="The Broad Institute Genomics Platform"/>
            <consortium name="The Broad Institute Genome Sequencing Center for Infectious Disease"/>
            <person name="Wu L."/>
            <person name="Ma J."/>
        </authorList>
    </citation>
    <scope>NUCLEOTIDE SEQUENCE [LARGE SCALE GENOMIC DNA]</scope>
    <source>
        <strain evidence="3">JCM 6833</strain>
    </source>
</reference>
<protein>
    <submittedName>
        <fullName evidence="2">Uncharacterized protein</fullName>
    </submittedName>
</protein>